<organism evidence="1 2">
    <name type="scientific">Jeotgalibacillus alimentarius</name>
    <dbReference type="NCBI Taxonomy" id="135826"/>
    <lineage>
        <taxon>Bacteria</taxon>
        <taxon>Bacillati</taxon>
        <taxon>Bacillota</taxon>
        <taxon>Bacilli</taxon>
        <taxon>Bacillales</taxon>
        <taxon>Caryophanaceae</taxon>
        <taxon>Jeotgalibacillus</taxon>
    </lineage>
</organism>
<dbReference type="AlphaFoldDB" id="A0A0C2SB91"/>
<sequence length="150" mass="17015">MEHFHYESFLEQLRNEFELDVAALAVCLPEENHAIRWKYISGNISENYRRIVLYSGKGTAGLVVKTGKARIIENVKEYYSAGNLYEHPILVSEKIESFAAIPFFKNQRVCAVLLVGSRTAGKMNQVLFQEIFSHLPEKVGSYDTGELIGN</sequence>
<name>A0A0C2SB91_9BACL</name>
<dbReference type="OrthoDB" id="2360948at2"/>
<gene>
    <name evidence="1" type="ORF">KP77_07410</name>
</gene>
<dbReference type="SUPFAM" id="SSF55781">
    <property type="entry name" value="GAF domain-like"/>
    <property type="match status" value="1"/>
</dbReference>
<evidence type="ECO:0008006" key="3">
    <source>
        <dbReference type="Google" id="ProtNLM"/>
    </source>
</evidence>
<evidence type="ECO:0000313" key="1">
    <source>
        <dbReference type="EMBL" id="KIL51229.1"/>
    </source>
</evidence>
<dbReference type="STRING" id="135826.KP77_07410"/>
<dbReference type="Gene3D" id="3.30.450.40">
    <property type="match status" value="1"/>
</dbReference>
<evidence type="ECO:0000313" key="2">
    <source>
        <dbReference type="Proteomes" id="UP000031950"/>
    </source>
</evidence>
<protein>
    <recommendedName>
        <fullName evidence="3">GAF domain-containing protein</fullName>
    </recommendedName>
</protein>
<dbReference type="EMBL" id="JXRQ01000015">
    <property type="protein sequence ID" value="KIL51229.1"/>
    <property type="molecule type" value="Genomic_DNA"/>
</dbReference>
<dbReference type="PATRIC" id="fig|135826.4.peg.735"/>
<proteinExistence type="predicted"/>
<reference evidence="1 2" key="1">
    <citation type="submission" date="2015-01" db="EMBL/GenBank/DDBJ databases">
        <title>Genome sequence of Jeotgalibacillus alimentarius.</title>
        <authorList>
            <person name="Goh K.M."/>
            <person name="Chan K.-G."/>
            <person name="Yaakop A.S."/>
            <person name="Ee R."/>
            <person name="Gan H.M."/>
            <person name="Chan C.S."/>
        </authorList>
    </citation>
    <scope>NUCLEOTIDE SEQUENCE [LARGE SCALE GENOMIC DNA]</scope>
    <source>
        <strain evidence="1 2">YKJ-13</strain>
    </source>
</reference>
<accession>A0A0C2SB91</accession>
<comment type="caution">
    <text evidence="1">The sequence shown here is derived from an EMBL/GenBank/DDBJ whole genome shotgun (WGS) entry which is preliminary data.</text>
</comment>
<dbReference type="RefSeq" id="WP_041121411.1">
    <property type="nucleotide sequence ID" value="NZ_JXRQ01000015.1"/>
</dbReference>
<dbReference type="Proteomes" id="UP000031950">
    <property type="component" value="Unassembled WGS sequence"/>
</dbReference>
<keyword evidence="2" id="KW-1185">Reference proteome</keyword>
<dbReference type="InterPro" id="IPR029016">
    <property type="entry name" value="GAF-like_dom_sf"/>
</dbReference>